<gene>
    <name evidence="1" type="ORF">LCGC14_1997960</name>
</gene>
<dbReference type="InterPro" id="IPR050867">
    <property type="entry name" value="NiFe/NiFeSe_hydrgnase_LSU"/>
</dbReference>
<dbReference type="SUPFAM" id="SSF56762">
    <property type="entry name" value="HydB/Nqo4-like"/>
    <property type="match status" value="1"/>
</dbReference>
<sequence>MRAVESALSITIPENARIIRNIITAIQFVQDHVIHFYHLHALDWVNIVNALSADPKKTADLAHTVGKAYAIGGPWPNNSEDYFASVKAKLKEFVGRGQLGRLHDRRLQKTQALYMAPPTRASVPKMLKMGVIRLTSSGIAVPERPARAPRSPMSAV</sequence>
<feature type="non-terminal residue" evidence="1">
    <location>
        <position position="156"/>
    </location>
</feature>
<dbReference type="GO" id="GO:0016151">
    <property type="term" value="F:nickel cation binding"/>
    <property type="evidence" value="ECO:0007669"/>
    <property type="project" value="InterPro"/>
</dbReference>
<dbReference type="PANTHER" id="PTHR42958:SF2">
    <property type="entry name" value="UPTAKE HYDROGENASE LARGE SUBUNIT"/>
    <property type="match status" value="1"/>
</dbReference>
<dbReference type="Pfam" id="PF00374">
    <property type="entry name" value="NiFeSe_Hases"/>
    <property type="match status" value="1"/>
</dbReference>
<accession>A0A0F9HHJ8</accession>
<organism evidence="1">
    <name type="scientific">marine sediment metagenome</name>
    <dbReference type="NCBI Taxonomy" id="412755"/>
    <lineage>
        <taxon>unclassified sequences</taxon>
        <taxon>metagenomes</taxon>
        <taxon>ecological metagenomes</taxon>
    </lineage>
</organism>
<dbReference type="InterPro" id="IPR001501">
    <property type="entry name" value="Ni-dep_hyd_lsu"/>
</dbReference>
<dbReference type="AlphaFoldDB" id="A0A0F9HHJ8"/>
<dbReference type="PANTHER" id="PTHR42958">
    <property type="entry name" value="HYDROGENASE-2 LARGE CHAIN"/>
    <property type="match status" value="1"/>
</dbReference>
<dbReference type="Gene3D" id="1.10.645.10">
    <property type="entry name" value="Cytochrome-c3 Hydrogenase, chain B"/>
    <property type="match status" value="1"/>
</dbReference>
<evidence type="ECO:0000313" key="1">
    <source>
        <dbReference type="EMBL" id="KKL81120.1"/>
    </source>
</evidence>
<protein>
    <submittedName>
        <fullName evidence="1">Uncharacterized protein</fullName>
    </submittedName>
</protein>
<reference evidence="1" key="1">
    <citation type="journal article" date="2015" name="Nature">
        <title>Complex archaea that bridge the gap between prokaryotes and eukaryotes.</title>
        <authorList>
            <person name="Spang A."/>
            <person name="Saw J.H."/>
            <person name="Jorgensen S.L."/>
            <person name="Zaremba-Niedzwiedzka K."/>
            <person name="Martijn J."/>
            <person name="Lind A.E."/>
            <person name="van Eijk R."/>
            <person name="Schleper C."/>
            <person name="Guy L."/>
            <person name="Ettema T.J."/>
        </authorList>
    </citation>
    <scope>NUCLEOTIDE SEQUENCE</scope>
</reference>
<name>A0A0F9HHJ8_9ZZZZ</name>
<dbReference type="InterPro" id="IPR029014">
    <property type="entry name" value="NiFe-Hase_large"/>
</dbReference>
<proteinExistence type="predicted"/>
<comment type="caution">
    <text evidence="1">The sequence shown here is derived from an EMBL/GenBank/DDBJ whole genome shotgun (WGS) entry which is preliminary data.</text>
</comment>
<dbReference type="EMBL" id="LAZR01022656">
    <property type="protein sequence ID" value="KKL81120.1"/>
    <property type="molecule type" value="Genomic_DNA"/>
</dbReference>